<evidence type="ECO:0000256" key="2">
    <source>
        <dbReference type="SAM" id="MobiDB-lite"/>
    </source>
</evidence>
<accession>A0AAX3SZD3</accession>
<evidence type="ECO:0000256" key="1">
    <source>
        <dbReference type="SAM" id="Coils"/>
    </source>
</evidence>
<evidence type="ECO:0008006" key="6">
    <source>
        <dbReference type="Google" id="ProtNLM"/>
    </source>
</evidence>
<proteinExistence type="predicted"/>
<dbReference type="EMBL" id="CP096246">
    <property type="protein sequence ID" value="WFG96498.1"/>
    <property type="molecule type" value="Genomic_DNA"/>
</dbReference>
<keyword evidence="3" id="KW-0812">Transmembrane</keyword>
<keyword evidence="3" id="KW-1133">Transmembrane helix</keyword>
<organism evidence="4 5">
    <name type="scientific">Spiroplasma citri</name>
    <dbReference type="NCBI Taxonomy" id="2133"/>
    <lineage>
        <taxon>Bacteria</taxon>
        <taxon>Bacillati</taxon>
        <taxon>Mycoplasmatota</taxon>
        <taxon>Mollicutes</taxon>
        <taxon>Entomoplasmatales</taxon>
        <taxon>Spiroplasmataceae</taxon>
        <taxon>Spiroplasma</taxon>
    </lineage>
</organism>
<dbReference type="RefSeq" id="WP_277938805.1">
    <property type="nucleotide sequence ID" value="NZ_CP096246.1"/>
</dbReference>
<reference evidence="4 5" key="1">
    <citation type="submission" date="2022-04" db="EMBL/GenBank/DDBJ databases">
        <title>Whole genome of Spiroplasma citri.</title>
        <authorList>
            <person name="Khanchezar A."/>
            <person name="Izadpanah K."/>
            <person name="Taghavi M."/>
            <person name="Ghorbani A."/>
            <person name="Beven L."/>
        </authorList>
    </citation>
    <scope>NUCLEOTIDE SEQUENCE [LARGE SCALE GENOMIC DNA]</scope>
    <source>
        <strain evidence="4 5">D4</strain>
    </source>
</reference>
<evidence type="ECO:0000313" key="5">
    <source>
        <dbReference type="Proteomes" id="UP001214629"/>
    </source>
</evidence>
<dbReference type="AlphaFoldDB" id="A0AAX3SZD3"/>
<keyword evidence="5" id="KW-1185">Reference proteome</keyword>
<keyword evidence="1" id="KW-0175">Coiled coil</keyword>
<feature type="transmembrane region" description="Helical" evidence="3">
    <location>
        <begin position="12"/>
        <end position="35"/>
    </location>
</feature>
<evidence type="ECO:0000256" key="3">
    <source>
        <dbReference type="SAM" id="Phobius"/>
    </source>
</evidence>
<feature type="coiled-coil region" evidence="1">
    <location>
        <begin position="844"/>
        <end position="878"/>
    </location>
</feature>
<feature type="transmembrane region" description="Helical" evidence="3">
    <location>
        <begin position="65"/>
        <end position="85"/>
    </location>
</feature>
<protein>
    <recommendedName>
        <fullName evidence="6">Transmembrane protein</fullName>
    </recommendedName>
</protein>
<keyword evidence="3" id="KW-0472">Membrane</keyword>
<sequence>MFVFLVSLGWSLMIIGAIVQIFIAILNLLVMQSVALPSILNSMNDIFQKSIFKQEQILSYLTGDIWGYTIIALTIFVALLVITLVSVQLHRVKKGQLIAKPYIKMIFVTLIIAALIYGKVAVLILAALMFIGLLFIESSLFDVEFLQNFVEERNMIVIYHQDKKLEREVNKEGKYHGSVTLGVDATIAGIGETERNFKNNDYVREDDSKKLSHQKSNSFFSSNELNNLFNSDKNDVDEHELANLINNMTQTMTNPPKPAVFETKLNTTETNLKQNESKELSKPPVVNEVEQQETPKLELEQLEEQNSSNDDDSQGETVAEIPLPLLDSKSNDDYKFNADIKGFVDKTAVNENNDFNESEDEKLNFSFLDDEFLNSSWAADKTMTRKDKRLYNKWSEMQQQALNIKQMVEEEVEIAEVKPKFLKKKAKIYNVLAKQANGLVKKLKLGPEHELKLMRIAEIFSNNSQATPDFLNDQILATDSNVIYNVLNDNINIDEKFNESSENISLEINTFNNVVDNDKTKKEIEIMNKNIKLENQEIQRTGIIFIPSDHNIDKLKGELLPDIKTSDDEESKTDNVSDNYDYPFAELVGLDDSQVEHNDEINSVVNENNYDDEIKPSEKNDLSELLAEQQTEEQIENNLAELVEDEIKPENELKTDAINLELTPDPVDTALANNMATDIFNIPMNEKENTILRKTEDSTLAEILTTNAEATNQLEVKTDESNENKEETHQSQLLHDVVSSEINETLQLEIKPILKEEVSYSLDELDDKIMNGDFSNLDDEVIEYFNQQKPEPIKETVFAEEPVLKEQAPPLQQVMPNDFECRFEKIEGLIKDSINLHTAHTKTLGEVQEHLKTLTLKVESLETKSADFAKKIKDVETKKHIKHHGVVPIDQFYPQISDINLVSTRYNLYNKKGYSNTYGVANSSESSYGLGNYYRTKNGSSSQEEISVNNNQFADYNHLNLHNISKYTKQDIPFETNCPFCKKITNKNYYFVD</sequence>
<feature type="transmembrane region" description="Helical" evidence="3">
    <location>
        <begin position="106"/>
        <end position="136"/>
    </location>
</feature>
<gene>
    <name evidence="4" type="ORF">M0C40_00325</name>
</gene>
<feature type="region of interest" description="Disordered" evidence="2">
    <location>
        <begin position="712"/>
        <end position="731"/>
    </location>
</feature>
<evidence type="ECO:0000313" key="4">
    <source>
        <dbReference type="EMBL" id="WFG96498.1"/>
    </source>
</evidence>
<feature type="region of interest" description="Disordered" evidence="2">
    <location>
        <begin position="271"/>
        <end position="294"/>
    </location>
</feature>
<name>A0AAX3SZD3_SPICI</name>
<feature type="compositionally biased region" description="Basic and acidic residues" evidence="2">
    <location>
        <begin position="716"/>
        <end position="729"/>
    </location>
</feature>
<dbReference type="Proteomes" id="UP001214629">
    <property type="component" value="Chromosome"/>
</dbReference>